<sequence>MQRNRTAECNDDNVHNHDIVTLLDILGTKYESSKNIHCYRKNTKDFQNTLSEMKSP</sequence>
<organism evidence="1 2">
    <name type="scientific">Candidatus Nitrosocosmicus franklandianus</name>
    <dbReference type="NCBI Taxonomy" id="1798806"/>
    <lineage>
        <taxon>Archaea</taxon>
        <taxon>Nitrososphaerota</taxon>
        <taxon>Nitrososphaeria</taxon>
        <taxon>Nitrososphaerales</taxon>
        <taxon>Nitrososphaeraceae</taxon>
        <taxon>Candidatus Nitrosocosmicus</taxon>
    </lineage>
</organism>
<keyword evidence="2" id="KW-1185">Reference proteome</keyword>
<name>A0A484IBA2_9ARCH</name>
<evidence type="ECO:0000313" key="2">
    <source>
        <dbReference type="Proteomes" id="UP000294299"/>
    </source>
</evidence>
<dbReference type="Proteomes" id="UP000294299">
    <property type="component" value="Chromosome NFRAN"/>
</dbReference>
<dbReference type="KEGG" id="nfn:NFRAN_2263"/>
<dbReference type="EMBL" id="LR216287">
    <property type="protein sequence ID" value="VFJ14585.1"/>
    <property type="molecule type" value="Genomic_DNA"/>
</dbReference>
<gene>
    <name evidence="1" type="ORF">NFRAN_2263</name>
</gene>
<evidence type="ECO:0000313" key="1">
    <source>
        <dbReference type="EMBL" id="VFJ14585.1"/>
    </source>
</evidence>
<protein>
    <submittedName>
        <fullName evidence="1">Uncharacterized protein</fullName>
    </submittedName>
</protein>
<accession>A0A484IBA2</accession>
<reference evidence="1 2" key="1">
    <citation type="submission" date="2019-02" db="EMBL/GenBank/DDBJ databases">
        <authorList>
            <person name="Lehtovirta-Morley E L."/>
        </authorList>
    </citation>
    <scope>NUCLEOTIDE SEQUENCE [LARGE SCALE GENOMIC DNA]</scope>
    <source>
        <strain evidence="1">NFRAN1</strain>
    </source>
</reference>
<proteinExistence type="predicted"/>
<dbReference type="AlphaFoldDB" id="A0A484IBA2"/>